<proteinExistence type="predicted"/>
<dbReference type="WBParaSite" id="nRc.2.0.1.t37238-RA">
    <property type="protein sequence ID" value="nRc.2.0.1.t37238-RA"/>
    <property type="gene ID" value="nRc.2.0.1.g37238"/>
</dbReference>
<organism evidence="1 2">
    <name type="scientific">Romanomermis culicivorax</name>
    <name type="common">Nematode worm</name>
    <dbReference type="NCBI Taxonomy" id="13658"/>
    <lineage>
        <taxon>Eukaryota</taxon>
        <taxon>Metazoa</taxon>
        <taxon>Ecdysozoa</taxon>
        <taxon>Nematoda</taxon>
        <taxon>Enoplea</taxon>
        <taxon>Dorylaimia</taxon>
        <taxon>Mermithida</taxon>
        <taxon>Mermithoidea</taxon>
        <taxon>Mermithidae</taxon>
        <taxon>Romanomermis</taxon>
    </lineage>
</organism>
<dbReference type="Proteomes" id="UP000887565">
    <property type="component" value="Unplaced"/>
</dbReference>
<evidence type="ECO:0000313" key="2">
    <source>
        <dbReference type="WBParaSite" id="nRc.2.0.1.t37238-RA"/>
    </source>
</evidence>
<reference evidence="2" key="1">
    <citation type="submission" date="2022-11" db="UniProtKB">
        <authorList>
            <consortium name="WormBaseParasite"/>
        </authorList>
    </citation>
    <scope>IDENTIFICATION</scope>
</reference>
<evidence type="ECO:0000313" key="1">
    <source>
        <dbReference type="Proteomes" id="UP000887565"/>
    </source>
</evidence>
<keyword evidence="1" id="KW-1185">Reference proteome</keyword>
<protein>
    <submittedName>
        <fullName evidence="2">Uncharacterized protein</fullName>
    </submittedName>
</protein>
<dbReference type="AlphaFoldDB" id="A0A915KEK8"/>
<accession>A0A915KEK8</accession>
<name>A0A915KEK8_ROMCU</name>
<sequence>MYIPVITILFLKIRINNFAYGGEIPEGTCRNYFLGGIAHIHYYICCNNCKTVANSTFTGYCNGKTYHAGSTEKYCSTCGKKKGIQPIME</sequence>